<reference evidence="2 3" key="1">
    <citation type="submission" date="2019-09" db="EMBL/GenBank/DDBJ databases">
        <title>Flavobacterium sp. nov., isolated from glacier ice.</title>
        <authorList>
            <person name="Liu Q."/>
        </authorList>
    </citation>
    <scope>NUCLEOTIDE SEQUENCE [LARGE SCALE GENOMIC DNA]</scope>
    <source>
        <strain evidence="2 3">NBRC 112527</strain>
    </source>
</reference>
<evidence type="ECO:0000313" key="3">
    <source>
        <dbReference type="Proteomes" id="UP000490922"/>
    </source>
</evidence>
<accession>A0A7J5AHX8</accession>
<dbReference type="EMBL" id="WAEM01000002">
    <property type="protein sequence ID" value="KAB1157125.1"/>
    <property type="molecule type" value="Genomic_DNA"/>
</dbReference>
<keyword evidence="1" id="KW-0732">Signal</keyword>
<feature type="chain" id="PRO_5029658699" evidence="1">
    <location>
        <begin position="20"/>
        <end position="308"/>
    </location>
</feature>
<dbReference type="RefSeq" id="WP_151107118.1">
    <property type="nucleotide sequence ID" value="NZ_WAEM01000002.1"/>
</dbReference>
<dbReference type="Pfam" id="PF11276">
    <property type="entry name" value="DUF3078"/>
    <property type="match status" value="1"/>
</dbReference>
<comment type="caution">
    <text evidence="2">The sequence shown here is derived from an EMBL/GenBank/DDBJ whole genome shotgun (WGS) entry which is preliminary data.</text>
</comment>
<organism evidence="2 3">
    <name type="scientific">Flavobacterium luteum</name>
    <dbReference type="NCBI Taxonomy" id="2026654"/>
    <lineage>
        <taxon>Bacteria</taxon>
        <taxon>Pseudomonadati</taxon>
        <taxon>Bacteroidota</taxon>
        <taxon>Flavobacteriia</taxon>
        <taxon>Flavobacteriales</taxon>
        <taxon>Flavobacteriaceae</taxon>
        <taxon>Flavobacterium</taxon>
    </lineage>
</organism>
<keyword evidence="3" id="KW-1185">Reference proteome</keyword>
<gene>
    <name evidence="2" type="ORF">F6464_07210</name>
</gene>
<evidence type="ECO:0000256" key="1">
    <source>
        <dbReference type="SAM" id="SignalP"/>
    </source>
</evidence>
<sequence>MKKTLLFVILFLLSFVANAQNLEKELIQNTEASVKKLIDTSGNGWKKFGNVSLLFNQSTFNNWIAGGENNISGNLGINYDFNYKRNDLTWDNKVLASYGLLQTKNADFEKKTDDRFEFNSVLGKKAFENWYYSLFLNFRTQFTTGYIYGKKDGVEIRTESTNFISPGYLTFGPGMFWKKSDKLKFNFAPLTSKMTFVDKENTTIAGYVDGSYFGVDANKSMRYELGFYTSGYYKFDVITNVSAENTLNLYTNYLENPQNVDLDYTLAIVMKINNYMSTNFVFQTIYDDNAFRGFQTRQVLGLGINYKF</sequence>
<feature type="signal peptide" evidence="1">
    <location>
        <begin position="1"/>
        <end position="19"/>
    </location>
</feature>
<dbReference type="InterPro" id="IPR021428">
    <property type="entry name" value="DUF3078"/>
</dbReference>
<dbReference type="Proteomes" id="UP000490922">
    <property type="component" value="Unassembled WGS sequence"/>
</dbReference>
<dbReference type="AlphaFoldDB" id="A0A7J5AHX8"/>
<proteinExistence type="predicted"/>
<protein>
    <submittedName>
        <fullName evidence="2">DUF3078 domain-containing protein</fullName>
    </submittedName>
</protein>
<name>A0A7J5AHX8_9FLAO</name>
<dbReference type="OrthoDB" id="1495718at2"/>
<evidence type="ECO:0000313" key="2">
    <source>
        <dbReference type="EMBL" id="KAB1157125.1"/>
    </source>
</evidence>